<dbReference type="InterPro" id="IPR036513">
    <property type="entry name" value="STAS_dom_sf"/>
</dbReference>
<evidence type="ECO:0000313" key="3">
    <source>
        <dbReference type="EMBL" id="TGL04907.1"/>
    </source>
</evidence>
<name>A0A7I0HRR8_9LEPT</name>
<feature type="domain" description="STAS" evidence="1">
    <location>
        <begin position="18"/>
        <end position="97"/>
    </location>
</feature>
<dbReference type="Proteomes" id="UP000297617">
    <property type="component" value="Unassembled WGS sequence"/>
</dbReference>
<sequence length="97" mass="11273">MVTELTREKSYRIQSNRLDLYSAQGLEEDMTKLFLAGESLIYLDFSNVEEVSSAVLGLLLYKKVMFKKQGVRLFLINVKPQIQKILKILNLRDHLLL</sequence>
<dbReference type="OrthoDB" id="345746at2"/>
<dbReference type="PANTHER" id="PTHR33495">
    <property type="entry name" value="ANTI-SIGMA FACTOR ANTAGONIST TM_1081-RELATED-RELATED"/>
    <property type="match status" value="1"/>
</dbReference>
<dbReference type="InterPro" id="IPR002645">
    <property type="entry name" value="STAS_dom"/>
</dbReference>
<dbReference type="SUPFAM" id="SSF52091">
    <property type="entry name" value="SpoIIaa-like"/>
    <property type="match status" value="1"/>
</dbReference>
<dbReference type="EMBL" id="RQFT01000010">
    <property type="protein sequence ID" value="TGL04907.1"/>
    <property type="molecule type" value="Genomic_DNA"/>
</dbReference>
<proteinExistence type="predicted"/>
<comment type="caution">
    <text evidence="3">The sequence shown here is derived from an EMBL/GenBank/DDBJ whole genome shotgun (WGS) entry which is preliminary data.</text>
</comment>
<reference evidence="2" key="1">
    <citation type="submission" date="2018-10" db="EMBL/GenBank/DDBJ databases">
        <authorList>
            <person name="Vincent A.T."/>
            <person name="Schiettekatte O."/>
            <person name="Bourhy P."/>
            <person name="Veyrier F.J."/>
            <person name="Picardeau M."/>
        </authorList>
    </citation>
    <scope>NUCLEOTIDE SEQUENCE</scope>
    <source>
        <strain evidence="2">201800295</strain>
    </source>
</reference>
<dbReference type="Gene3D" id="3.30.750.24">
    <property type="entry name" value="STAS domain"/>
    <property type="match status" value="1"/>
</dbReference>
<dbReference type="EMBL" id="RQFD01000003">
    <property type="protein sequence ID" value="TGK52292.1"/>
    <property type="molecule type" value="Genomic_DNA"/>
</dbReference>
<evidence type="ECO:0000313" key="2">
    <source>
        <dbReference type="EMBL" id="TGK52292.1"/>
    </source>
</evidence>
<dbReference type="RefSeq" id="WP_135743056.1">
    <property type="nucleotide sequence ID" value="NZ_RQFD01000003.1"/>
</dbReference>
<reference evidence="3 5" key="2">
    <citation type="journal article" date="2019" name="PLoS Negl. Trop. Dis.">
        <title>Revisiting the worldwide diversity of Leptospira species in the environment.</title>
        <authorList>
            <person name="Vincent A.T."/>
            <person name="Schiettekatte O."/>
            <person name="Bourhy P."/>
            <person name="Veyrier F.J."/>
            <person name="Picardeau M."/>
        </authorList>
    </citation>
    <scope>NUCLEOTIDE SEQUENCE [LARGE SCALE GENOMIC DNA]</scope>
    <source>
        <strain evidence="3 5">201800273</strain>
        <strain evidence="2">201800295</strain>
    </source>
</reference>
<evidence type="ECO:0000259" key="1">
    <source>
        <dbReference type="PROSITE" id="PS50801"/>
    </source>
</evidence>
<dbReference type="PROSITE" id="PS50801">
    <property type="entry name" value="STAS"/>
    <property type="match status" value="1"/>
</dbReference>
<keyword evidence="4" id="KW-1185">Reference proteome</keyword>
<dbReference type="CDD" id="cd07043">
    <property type="entry name" value="STAS_anti-anti-sigma_factors"/>
    <property type="match status" value="1"/>
</dbReference>
<protein>
    <submittedName>
        <fullName evidence="3">Anti-sigma factor antagonist</fullName>
    </submittedName>
</protein>
<dbReference type="GO" id="GO:0043856">
    <property type="term" value="F:anti-sigma factor antagonist activity"/>
    <property type="evidence" value="ECO:0007669"/>
    <property type="project" value="TreeGrafter"/>
</dbReference>
<gene>
    <name evidence="2" type="ORF">EHQ10_00605</name>
    <name evidence="3" type="ORF">EHQ43_11550</name>
</gene>
<organism evidence="3 5">
    <name type="scientific">Leptospira bouyouniensis</name>
    <dbReference type="NCBI Taxonomy" id="2484911"/>
    <lineage>
        <taxon>Bacteria</taxon>
        <taxon>Pseudomonadati</taxon>
        <taxon>Spirochaetota</taxon>
        <taxon>Spirochaetia</taxon>
        <taxon>Leptospirales</taxon>
        <taxon>Leptospiraceae</taxon>
        <taxon>Leptospira</taxon>
    </lineage>
</organism>
<dbReference type="AlphaFoldDB" id="A0A7I0HRR8"/>
<evidence type="ECO:0000313" key="5">
    <source>
        <dbReference type="Proteomes" id="UP000297641"/>
    </source>
</evidence>
<dbReference type="Proteomes" id="UP000297641">
    <property type="component" value="Unassembled WGS sequence"/>
</dbReference>
<accession>A0A7I0HRR8</accession>
<evidence type="ECO:0000313" key="4">
    <source>
        <dbReference type="Proteomes" id="UP000297617"/>
    </source>
</evidence>
<dbReference type="Pfam" id="PF01740">
    <property type="entry name" value="STAS"/>
    <property type="match status" value="1"/>
</dbReference>